<accession>A0A2A2HBX7</accession>
<comment type="similarity">
    <text evidence="4">Belongs to the mer family.</text>
</comment>
<dbReference type="NCBIfam" id="TIGR03555">
    <property type="entry name" value="F420_mer"/>
    <property type="match status" value="1"/>
</dbReference>
<comment type="pathway">
    <text evidence="4">One-carbon metabolism; methanogenesis from CO(2); methyl-coenzyme M from 5,10-methylene-5,6,7,8-tetrahydromethanopterin: step 1/2.</text>
</comment>
<keyword evidence="1 4" id="KW-0963">Cytoplasm</keyword>
<evidence type="ECO:0000313" key="8">
    <source>
        <dbReference type="Proteomes" id="UP000217528"/>
    </source>
</evidence>
<dbReference type="GO" id="GO:0018537">
    <property type="term" value="F:coenzyme F420-dependent N5,N10-methenyltetrahydromethanopterin reductase activity"/>
    <property type="evidence" value="ECO:0007669"/>
    <property type="project" value="UniProtKB-UniRule"/>
</dbReference>
<evidence type="ECO:0000313" key="9">
    <source>
        <dbReference type="Proteomes" id="UP000246004"/>
    </source>
</evidence>
<dbReference type="UniPathway" id="UPA00640">
    <property type="reaction ID" value="UER00697"/>
</dbReference>
<dbReference type="EMBL" id="LWMS01000012">
    <property type="protein sequence ID" value="PWL08550.1"/>
    <property type="molecule type" value="Genomic_DNA"/>
</dbReference>
<comment type="caution">
    <text evidence="6">The sequence shown here is derived from an EMBL/GenBank/DDBJ whole genome shotgun (WGS) entry which is preliminary data.</text>
</comment>
<dbReference type="HAMAP" id="MF_01091">
    <property type="entry name" value="F420_mer"/>
    <property type="match status" value="1"/>
</dbReference>
<dbReference type="Pfam" id="PF00296">
    <property type="entry name" value="Bac_luciferase"/>
    <property type="match status" value="1"/>
</dbReference>
<evidence type="ECO:0000256" key="3">
    <source>
        <dbReference type="ARBA" id="ARBA00023002"/>
    </source>
</evidence>
<dbReference type="RefSeq" id="WP_095608933.1">
    <property type="nucleotide sequence ID" value="NZ_LMVN01000023.1"/>
</dbReference>
<evidence type="ECO:0000256" key="1">
    <source>
        <dbReference type="ARBA" id="ARBA00022490"/>
    </source>
</evidence>
<evidence type="ECO:0000259" key="5">
    <source>
        <dbReference type="Pfam" id="PF00296"/>
    </source>
</evidence>
<protein>
    <recommendedName>
        <fullName evidence="4">5,10-methylenetetrahydromethanopterin reductase</fullName>
        <ecNumber evidence="4">1.5.98.2</ecNumber>
    </recommendedName>
    <alternativeName>
        <fullName evidence="4">Coenzyme F420-dependent N(5),N(10)-methylenetetrahydromethanopterin reductase</fullName>
    </alternativeName>
    <alternativeName>
        <fullName evidence="4">Methylene-H(4)MPT reductase</fullName>
    </alternativeName>
</protein>
<keyword evidence="2 4" id="KW-0554">One-carbon metabolism</keyword>
<sequence length="321" mass="34883">MKFSLELLPNEPVRNIVDVVKLAEDIGFDNVWITDHYNNRDVFEVLAIVANNTSTIKMGSGVSNPYVRNPVTIAAATATLDEISDGRAIVGVGPGDKATMETLNLTWNKPVATVKDAINTIRTLVDGNVLGDNASLNGISRIQDYIPIYMAAQGPRMLEASGEVADGTLINASNEKDFEIAIPLINKGIEKSAKPDRNFNYAAYTACSIESDLNRAYDNARIVVSFIIAGAPPVVLKRHNIPVSVADEISNALMNHDFKKAATLVTDDMCNSFAVCGNPENIMDKIHKFEEIGINEFVVGSPIGRNREESLKLLGDVLNSY</sequence>
<dbReference type="SUPFAM" id="SSF51679">
    <property type="entry name" value="Bacterial luciferase-like"/>
    <property type="match status" value="1"/>
</dbReference>
<dbReference type="CDD" id="cd01097">
    <property type="entry name" value="Tetrahydromethanopterin_reductase"/>
    <property type="match status" value="1"/>
</dbReference>
<organism evidence="6 8">
    <name type="scientific">Methanosphaera cuniculi</name>
    <dbReference type="NCBI Taxonomy" id="1077256"/>
    <lineage>
        <taxon>Archaea</taxon>
        <taxon>Methanobacteriati</taxon>
        <taxon>Methanobacteriota</taxon>
        <taxon>Methanomada group</taxon>
        <taxon>Methanobacteria</taxon>
        <taxon>Methanobacteriales</taxon>
        <taxon>Methanobacteriaceae</taxon>
        <taxon>Methanosphaera</taxon>
    </lineage>
</organism>
<dbReference type="PANTHER" id="PTHR43244:SF1">
    <property type="entry name" value="5,10-METHYLENETETRAHYDROMETHANOPTERIN REDUCTASE"/>
    <property type="match status" value="1"/>
</dbReference>
<gene>
    <name evidence="4" type="primary">mer</name>
    <name evidence="6" type="ORF">ASJ82_01915</name>
    <name evidence="7" type="ORF">MSCUN_05280</name>
</gene>
<dbReference type="Proteomes" id="UP000246004">
    <property type="component" value="Unassembled WGS sequence"/>
</dbReference>
<comment type="catalytic activity">
    <reaction evidence="4">
        <text>5-methyl-5,6,7,8-tetrahydromethanopterin + oxidized coenzyme F420-(gamma-L-Glu)(n) + H(+) = 5,10-methylenetetrahydromethanopterin + reduced coenzyme F420-(gamma-L-Glu)(n)</text>
        <dbReference type="Rhea" id="RHEA:21144"/>
        <dbReference type="Rhea" id="RHEA-COMP:12939"/>
        <dbReference type="Rhea" id="RHEA-COMP:14378"/>
        <dbReference type="ChEBI" id="CHEBI:15378"/>
        <dbReference type="ChEBI" id="CHEBI:57818"/>
        <dbReference type="ChEBI" id="CHEBI:58116"/>
        <dbReference type="ChEBI" id="CHEBI:133980"/>
        <dbReference type="ChEBI" id="CHEBI:139511"/>
        <dbReference type="EC" id="1.5.98.2"/>
    </reaction>
</comment>
<dbReference type="OrthoDB" id="213164at2157"/>
<evidence type="ECO:0000313" key="7">
    <source>
        <dbReference type="EMBL" id="PWL08550.1"/>
    </source>
</evidence>
<dbReference type="PANTHER" id="PTHR43244">
    <property type="match status" value="1"/>
</dbReference>
<comment type="function">
    <text evidence="4">Catalyzes the reversible reduction of methylene-H(4)MPT to methyl-H(4)MPT.</text>
</comment>
<dbReference type="InterPro" id="IPR011251">
    <property type="entry name" value="Luciferase-like_dom"/>
</dbReference>
<dbReference type="InterPro" id="IPR036661">
    <property type="entry name" value="Luciferase-like_sf"/>
</dbReference>
<comment type="subcellular location">
    <subcellularLocation>
        <location evidence="4">Cytoplasm</location>
    </subcellularLocation>
</comment>
<evidence type="ECO:0000313" key="6">
    <source>
        <dbReference type="EMBL" id="PAV07011.1"/>
    </source>
</evidence>
<dbReference type="Gene3D" id="3.20.20.30">
    <property type="entry name" value="Luciferase-like domain"/>
    <property type="match status" value="1"/>
</dbReference>
<dbReference type="InterPro" id="IPR050564">
    <property type="entry name" value="F420-G6PD/mer"/>
</dbReference>
<reference evidence="7 9" key="1">
    <citation type="submission" date="2016-04" db="EMBL/GenBank/DDBJ databases">
        <title>Genome sequence of Methanosphaera cuniculi DSM 4103.</title>
        <authorList>
            <person name="Poehlein A."/>
            <person name="Seedorf H."/>
            <person name="Daniel R."/>
        </authorList>
    </citation>
    <scope>NUCLEOTIDE SEQUENCE [LARGE SCALE GENOMIC DNA]</scope>
    <source>
        <strain evidence="7 9">DSM 4103</strain>
    </source>
</reference>
<evidence type="ECO:0000256" key="2">
    <source>
        <dbReference type="ARBA" id="ARBA00022563"/>
    </source>
</evidence>
<name>A0A2A2HBX7_9EURY</name>
<dbReference type="GO" id="GO:0016705">
    <property type="term" value="F:oxidoreductase activity, acting on paired donors, with incorporation or reduction of molecular oxygen"/>
    <property type="evidence" value="ECO:0007669"/>
    <property type="project" value="InterPro"/>
</dbReference>
<reference evidence="6 8" key="2">
    <citation type="journal article" date="2017" name="BMC Genomics">
        <title>Genomic analysis of methanogenic archaea reveals a shift towards energy conservation.</title>
        <authorList>
            <person name="Gilmore S.P."/>
            <person name="Henske J.K."/>
            <person name="Sexton J.A."/>
            <person name="Solomon K.V."/>
            <person name="Seppala S."/>
            <person name="Yoo J.I."/>
            <person name="Huyett L.M."/>
            <person name="Pressman A."/>
            <person name="Cogan J.Z."/>
            <person name="Kivenson V."/>
            <person name="Peng X."/>
            <person name="Tan Y."/>
            <person name="Valentine D.L."/>
            <person name="O'Malley M.A."/>
        </authorList>
    </citation>
    <scope>NUCLEOTIDE SEQUENCE [LARGE SCALE GENOMIC DNA]</scope>
    <source>
        <strain evidence="6 8">1R-7</strain>
    </source>
</reference>
<dbReference type="AlphaFoldDB" id="A0A2A2HBX7"/>
<keyword evidence="8" id="KW-1185">Reference proteome</keyword>
<dbReference type="InterPro" id="IPR019946">
    <property type="entry name" value="MeH4methanopterin_reductase"/>
</dbReference>
<dbReference type="EC" id="1.5.98.2" evidence="4"/>
<dbReference type="NCBIfam" id="NF002619">
    <property type="entry name" value="PRK02271.1"/>
    <property type="match status" value="1"/>
</dbReference>
<feature type="domain" description="Luciferase-like" evidence="5">
    <location>
        <begin position="9"/>
        <end position="295"/>
    </location>
</feature>
<dbReference type="Proteomes" id="UP000217528">
    <property type="component" value="Unassembled WGS sequence"/>
</dbReference>
<keyword evidence="3 4" id="KW-0560">Oxidoreductase</keyword>
<dbReference type="GO" id="GO:0005737">
    <property type="term" value="C:cytoplasm"/>
    <property type="evidence" value="ECO:0007669"/>
    <property type="project" value="UniProtKB-SubCell"/>
</dbReference>
<evidence type="ECO:0000256" key="4">
    <source>
        <dbReference type="HAMAP-Rule" id="MF_01091"/>
    </source>
</evidence>
<dbReference type="GO" id="GO:0006730">
    <property type="term" value="P:one-carbon metabolic process"/>
    <property type="evidence" value="ECO:0007669"/>
    <property type="project" value="UniProtKB-UniRule"/>
</dbReference>
<dbReference type="EMBL" id="LMVN01000023">
    <property type="protein sequence ID" value="PAV07011.1"/>
    <property type="molecule type" value="Genomic_DNA"/>
</dbReference>
<keyword evidence="4" id="KW-0484">Methanogenesis</keyword>
<proteinExistence type="inferred from homology"/>
<dbReference type="GO" id="GO:0019386">
    <property type="term" value="P:methanogenesis, from carbon dioxide"/>
    <property type="evidence" value="ECO:0007669"/>
    <property type="project" value="UniProtKB-UniRule"/>
</dbReference>